<proteinExistence type="predicted"/>
<evidence type="ECO:0000313" key="2">
    <source>
        <dbReference type="EMBL" id="MCB5197878.1"/>
    </source>
</evidence>
<dbReference type="Pfam" id="PF13470">
    <property type="entry name" value="PIN_3"/>
    <property type="match status" value="1"/>
</dbReference>
<reference evidence="2" key="1">
    <citation type="submission" date="2021-10" db="EMBL/GenBank/DDBJ databases">
        <title>Loktanella gaetbuli sp. nov., isolated from a tidal flat.</title>
        <authorList>
            <person name="Park S."/>
            <person name="Yoon J.-H."/>
        </authorList>
    </citation>
    <scope>NUCLEOTIDE SEQUENCE</scope>
    <source>
        <strain evidence="2">TSTF-M6</strain>
    </source>
</reference>
<dbReference type="RefSeq" id="WP_226746947.1">
    <property type="nucleotide sequence ID" value="NZ_JAJATZ010000001.1"/>
</dbReference>
<accession>A0ABS8BQ79</accession>
<name>A0ABS8BQ79_9RHOB</name>
<dbReference type="Proteomes" id="UP001138961">
    <property type="component" value="Unassembled WGS sequence"/>
</dbReference>
<gene>
    <name evidence="2" type="ORF">LGQ03_01355</name>
</gene>
<dbReference type="EMBL" id="JAJATZ010000001">
    <property type="protein sequence ID" value="MCB5197878.1"/>
    <property type="molecule type" value="Genomic_DNA"/>
</dbReference>
<keyword evidence="3" id="KW-1185">Reference proteome</keyword>
<feature type="domain" description="PIN" evidence="1">
    <location>
        <begin position="2"/>
        <end position="108"/>
    </location>
</feature>
<evidence type="ECO:0000313" key="3">
    <source>
        <dbReference type="Proteomes" id="UP001138961"/>
    </source>
</evidence>
<comment type="caution">
    <text evidence="2">The sequence shown here is derived from an EMBL/GenBank/DDBJ whole genome shotgun (WGS) entry which is preliminary data.</text>
</comment>
<evidence type="ECO:0000259" key="1">
    <source>
        <dbReference type="Pfam" id="PF13470"/>
    </source>
</evidence>
<dbReference type="InterPro" id="IPR002716">
    <property type="entry name" value="PIN_dom"/>
</dbReference>
<sequence length="180" mass="20213">MRLLLDACVLYPTVMREMLMGCADAGLFQPRWSDRILEEWARATLKLEPQAEVFARSEIAMLRARHPAAEVRYPAEMLRQMWLPDPDDIHVLAAAVAGHCDGIVTVNAKDFPGNLLAEEGLFRSDPDGLLLRLHDEHPETVAGIGDRVLAEANRLSPEPWTIRALMKKARLPRIGKRLMG</sequence>
<protein>
    <submittedName>
        <fullName evidence="2">PIN domain-containing protein</fullName>
    </submittedName>
</protein>
<dbReference type="NCBIfam" id="NF046100">
    <property type="entry name" value="RSP_2648_fam_PIN"/>
    <property type="match status" value="1"/>
</dbReference>
<organism evidence="2 3">
    <name type="scientific">Loktanella gaetbuli</name>
    <dbReference type="NCBI Taxonomy" id="2881335"/>
    <lineage>
        <taxon>Bacteria</taxon>
        <taxon>Pseudomonadati</taxon>
        <taxon>Pseudomonadota</taxon>
        <taxon>Alphaproteobacteria</taxon>
        <taxon>Rhodobacterales</taxon>
        <taxon>Roseobacteraceae</taxon>
        <taxon>Loktanella</taxon>
    </lineage>
</organism>